<accession>A0A8J7PS61</accession>
<name>A0A8J7PS61_9PROT</name>
<keyword evidence="1" id="KW-0732">Signal</keyword>
<dbReference type="Proteomes" id="UP000664414">
    <property type="component" value="Unassembled WGS sequence"/>
</dbReference>
<reference evidence="2" key="1">
    <citation type="submission" date="2021-02" db="EMBL/GenBank/DDBJ databases">
        <title>Thiocyanate and organic carbon inputs drive convergent selection for specific autotrophic Afipia and Thiobacillus strains within complex microbiomes.</title>
        <authorList>
            <person name="Huddy R.J."/>
            <person name="Sachdeva R."/>
            <person name="Kadzinga F."/>
            <person name="Kantor R.S."/>
            <person name="Harrison S.T.L."/>
            <person name="Banfield J.F."/>
        </authorList>
    </citation>
    <scope>NUCLEOTIDE SEQUENCE</scope>
    <source>
        <strain evidence="2">SCN18_10_11_15_R4_P_38_20</strain>
    </source>
</reference>
<dbReference type="SUPFAM" id="SSF48403">
    <property type="entry name" value="Ankyrin repeat"/>
    <property type="match status" value="1"/>
</dbReference>
<comment type="caution">
    <text evidence="2">The sequence shown here is derived from an EMBL/GenBank/DDBJ whole genome shotgun (WGS) entry which is preliminary data.</text>
</comment>
<evidence type="ECO:0000313" key="3">
    <source>
        <dbReference type="Proteomes" id="UP000664414"/>
    </source>
</evidence>
<organism evidence="2 3">
    <name type="scientific">Candidatus Paracaedimonas acanthamoebae</name>
    <dbReference type="NCBI Taxonomy" id="244581"/>
    <lineage>
        <taxon>Bacteria</taxon>
        <taxon>Pseudomonadati</taxon>
        <taxon>Pseudomonadota</taxon>
        <taxon>Alphaproteobacteria</taxon>
        <taxon>Holosporales</taxon>
        <taxon>Caedimonadaceae</taxon>
        <taxon>Candidatus Paracaedimonas</taxon>
    </lineage>
</organism>
<dbReference type="AlphaFoldDB" id="A0A8J7PS61"/>
<protein>
    <recommendedName>
        <fullName evidence="4">Ankyrin</fullName>
    </recommendedName>
</protein>
<evidence type="ECO:0000256" key="1">
    <source>
        <dbReference type="SAM" id="SignalP"/>
    </source>
</evidence>
<gene>
    <name evidence="2" type="ORF">J0H12_06775</name>
</gene>
<dbReference type="InterPro" id="IPR036770">
    <property type="entry name" value="Ankyrin_rpt-contain_sf"/>
</dbReference>
<evidence type="ECO:0008006" key="4">
    <source>
        <dbReference type="Google" id="ProtNLM"/>
    </source>
</evidence>
<evidence type="ECO:0000313" key="2">
    <source>
        <dbReference type="EMBL" id="MBN9413607.1"/>
    </source>
</evidence>
<dbReference type="Gene3D" id="1.25.40.20">
    <property type="entry name" value="Ankyrin repeat-containing domain"/>
    <property type="match status" value="1"/>
</dbReference>
<feature type="signal peptide" evidence="1">
    <location>
        <begin position="1"/>
        <end position="21"/>
    </location>
</feature>
<proteinExistence type="predicted"/>
<dbReference type="EMBL" id="JAFKGL010000029">
    <property type="protein sequence ID" value="MBN9413607.1"/>
    <property type="molecule type" value="Genomic_DNA"/>
</dbReference>
<sequence>MKHFILSLFSFFLFSINACFCSEKFEDIHAATKLLFKALEKKKPIDTLIELGANLNDTTIKGAPPLAYAIKQRNEAAIDVLLPLTDLSSTYEENKTFLHEAIDTADHCIIKILVNAYSQNKLLEQVVNIPNSDKNSPFHLLALHTFKCLERAELIADIRPVLSIFQKSGGDLEAKNSKGETIQTILKKAQAELTTFRRLKLGWTAMHIAMKGPDLTLEGENVDDMWTFYNADPLGVNIQNSNGTTPFLILAYKYLKFKEKEKEKTVNILKLLKLMHIKGALIDLENKAGISVSKLLGAKFFT</sequence>
<feature type="chain" id="PRO_5035273510" description="Ankyrin" evidence="1">
    <location>
        <begin position="22"/>
        <end position="302"/>
    </location>
</feature>